<dbReference type="AlphaFoldDB" id="A0A0B2VWD1"/>
<name>A0A0B2VWD1_TOXCA</name>
<comment type="caution">
    <text evidence="1">The sequence shown here is derived from an EMBL/GenBank/DDBJ whole genome shotgun (WGS) entry which is preliminary data.</text>
</comment>
<dbReference type="EMBL" id="JPKZ01000682">
    <property type="protein sequence ID" value="KHN85993.1"/>
    <property type="molecule type" value="Genomic_DNA"/>
</dbReference>
<keyword evidence="2" id="KW-1185">Reference proteome</keyword>
<evidence type="ECO:0000313" key="2">
    <source>
        <dbReference type="Proteomes" id="UP000031036"/>
    </source>
</evidence>
<protein>
    <submittedName>
        <fullName evidence="1">Uncharacterized protein</fullName>
    </submittedName>
</protein>
<accession>A0A0B2VWD1</accession>
<organism evidence="1 2">
    <name type="scientific">Toxocara canis</name>
    <name type="common">Canine roundworm</name>
    <dbReference type="NCBI Taxonomy" id="6265"/>
    <lineage>
        <taxon>Eukaryota</taxon>
        <taxon>Metazoa</taxon>
        <taxon>Ecdysozoa</taxon>
        <taxon>Nematoda</taxon>
        <taxon>Chromadorea</taxon>
        <taxon>Rhabditida</taxon>
        <taxon>Spirurina</taxon>
        <taxon>Ascaridomorpha</taxon>
        <taxon>Ascaridoidea</taxon>
        <taxon>Toxocaridae</taxon>
        <taxon>Toxocara</taxon>
    </lineage>
</organism>
<dbReference type="Proteomes" id="UP000031036">
    <property type="component" value="Unassembled WGS sequence"/>
</dbReference>
<gene>
    <name evidence="1" type="ORF">Tcan_08676</name>
</gene>
<evidence type="ECO:0000313" key="1">
    <source>
        <dbReference type="EMBL" id="KHN85993.1"/>
    </source>
</evidence>
<sequence>MNAADFRLKQMIPTIRLHSALLFICKMRIVHMQQGIICQNSTRKNFLSSFKCITIEDNLSRIWKGWMLVSGCGNEYLLSECHFCEQVL</sequence>
<reference evidence="1 2" key="1">
    <citation type="submission" date="2014-11" db="EMBL/GenBank/DDBJ databases">
        <title>Genetic blueprint of the zoonotic pathogen Toxocara canis.</title>
        <authorList>
            <person name="Zhu X.-Q."/>
            <person name="Korhonen P.K."/>
            <person name="Cai H."/>
            <person name="Young N.D."/>
            <person name="Nejsum P."/>
            <person name="von Samson-Himmelstjerna G."/>
            <person name="Boag P.R."/>
            <person name="Tan P."/>
            <person name="Li Q."/>
            <person name="Min J."/>
            <person name="Yang Y."/>
            <person name="Wang X."/>
            <person name="Fang X."/>
            <person name="Hall R.S."/>
            <person name="Hofmann A."/>
            <person name="Sternberg P.W."/>
            <person name="Jex A.R."/>
            <person name="Gasser R.B."/>
        </authorList>
    </citation>
    <scope>NUCLEOTIDE SEQUENCE [LARGE SCALE GENOMIC DNA]</scope>
    <source>
        <strain evidence="1">PN_DK_2014</strain>
    </source>
</reference>
<proteinExistence type="predicted"/>